<organism evidence="5 6">
    <name type="scientific">Polymorphum gilvum (strain LMG 25793 / CGMCC 1.9160 / SL003B-26A1)</name>
    <dbReference type="NCBI Taxonomy" id="991905"/>
    <lineage>
        <taxon>Bacteria</taxon>
        <taxon>Pseudomonadati</taxon>
        <taxon>Pseudomonadota</taxon>
        <taxon>Alphaproteobacteria</taxon>
        <taxon>Rhodobacterales</taxon>
        <taxon>Paracoccaceae</taxon>
        <taxon>Polymorphum</taxon>
    </lineage>
</organism>
<dbReference type="EMBL" id="CP002568">
    <property type="protein sequence ID" value="ADZ71674.1"/>
    <property type="molecule type" value="Genomic_DNA"/>
</dbReference>
<dbReference type="PANTHER" id="PTHR47894">
    <property type="entry name" value="HTH-TYPE TRANSCRIPTIONAL REGULATOR GADX"/>
    <property type="match status" value="1"/>
</dbReference>
<keyword evidence="2 5" id="KW-0238">DNA-binding</keyword>
<dbReference type="Gene3D" id="1.10.10.60">
    <property type="entry name" value="Homeodomain-like"/>
    <property type="match status" value="1"/>
</dbReference>
<dbReference type="GO" id="GO:0003700">
    <property type="term" value="F:DNA-binding transcription factor activity"/>
    <property type="evidence" value="ECO:0007669"/>
    <property type="project" value="InterPro"/>
</dbReference>
<dbReference type="eggNOG" id="COG2207">
    <property type="taxonomic scope" value="Bacteria"/>
</dbReference>
<keyword evidence="1" id="KW-0805">Transcription regulation</keyword>
<dbReference type="SUPFAM" id="SSF46689">
    <property type="entry name" value="Homeodomain-like"/>
    <property type="match status" value="1"/>
</dbReference>
<dbReference type="AlphaFoldDB" id="F2IY62"/>
<evidence type="ECO:0000256" key="2">
    <source>
        <dbReference type="ARBA" id="ARBA00023125"/>
    </source>
</evidence>
<name>F2IY62_POLGS</name>
<dbReference type="PROSITE" id="PS01124">
    <property type="entry name" value="HTH_ARAC_FAMILY_2"/>
    <property type="match status" value="1"/>
</dbReference>
<dbReference type="STRING" id="991905.SL003B_3252"/>
<evidence type="ECO:0000313" key="6">
    <source>
        <dbReference type="Proteomes" id="UP000008130"/>
    </source>
</evidence>
<accession>F2IY62</accession>
<dbReference type="InterPro" id="IPR032687">
    <property type="entry name" value="AraC-type_N"/>
</dbReference>
<gene>
    <name evidence="5" type="ordered locus">SL003B_3252</name>
</gene>
<dbReference type="GO" id="GO:0005829">
    <property type="term" value="C:cytosol"/>
    <property type="evidence" value="ECO:0007669"/>
    <property type="project" value="TreeGrafter"/>
</dbReference>
<evidence type="ECO:0000259" key="4">
    <source>
        <dbReference type="PROSITE" id="PS01124"/>
    </source>
</evidence>
<dbReference type="RefSeq" id="WP_013653983.1">
    <property type="nucleotide sequence ID" value="NC_015259.1"/>
</dbReference>
<dbReference type="PANTHER" id="PTHR47894:SF1">
    <property type="entry name" value="HTH-TYPE TRANSCRIPTIONAL REGULATOR VQSM"/>
    <property type="match status" value="1"/>
</dbReference>
<dbReference type="Pfam" id="PF12625">
    <property type="entry name" value="Arabinose_bd"/>
    <property type="match status" value="1"/>
</dbReference>
<keyword evidence="3" id="KW-0804">Transcription</keyword>
<sequence>MDTITPEANPNEWCRADTLQLVEVFAKRHGMDWEAVAARFGFAPTIAREEGSTIAFATFLSVFEYVAAVTGDDADMLDIGADMPVGLVSTFDYLALCAPSLRVALANWERFLPLRTNCYRMLFREDGDFGILEWDVADRFGPRTQNTFARVAWAASRILHAAGDQDIGLRIEFSAARPKKWSQFQKRMGERIAFQQPVDRILIPARHLSLRPRQNEPNLYSIIEQAAIHELGSRTGEAEPLAKVAETINESLKAGTVSLETVASTLGMSPRSLQRLLETEGTSFRKLTESIRRSMAARYLRDTRLPMKEIAFLLGFSELSAFSRAVKTWYGVPPKSIRLFGIGGPTRQDG</sequence>
<dbReference type="Pfam" id="PF12833">
    <property type="entry name" value="HTH_18"/>
    <property type="match status" value="1"/>
</dbReference>
<dbReference type="KEGG" id="pgv:SL003B_3252"/>
<dbReference type="PATRIC" id="fig|991905.3.peg.3343"/>
<evidence type="ECO:0000313" key="5">
    <source>
        <dbReference type="EMBL" id="ADZ71674.1"/>
    </source>
</evidence>
<feature type="domain" description="HTH araC/xylS-type" evidence="4">
    <location>
        <begin position="242"/>
        <end position="340"/>
    </location>
</feature>
<dbReference type="InterPro" id="IPR009057">
    <property type="entry name" value="Homeodomain-like_sf"/>
</dbReference>
<dbReference type="Proteomes" id="UP000008130">
    <property type="component" value="Chromosome"/>
</dbReference>
<protein>
    <submittedName>
        <fullName evidence="5">AraC-type DNA-binding domain-containing protein</fullName>
    </submittedName>
</protein>
<evidence type="ECO:0000256" key="1">
    <source>
        <dbReference type="ARBA" id="ARBA00023015"/>
    </source>
</evidence>
<dbReference type="OrthoDB" id="9805730at2"/>
<evidence type="ECO:0000256" key="3">
    <source>
        <dbReference type="ARBA" id="ARBA00023163"/>
    </source>
</evidence>
<keyword evidence="6" id="KW-1185">Reference proteome</keyword>
<reference evidence="5 6" key="1">
    <citation type="journal article" date="2011" name="J. Bacteriol.">
        <title>Complete genome sequence of Polymorphum gilvum SL003B-26A1T, a crude oil-degrading bacterium from oil-polluted saline soil.</title>
        <authorList>
            <person name="Li S.G."/>
            <person name="Tang Y.Q."/>
            <person name="Nie Y."/>
            <person name="Cai M."/>
            <person name="Wu X.L."/>
        </authorList>
    </citation>
    <scope>NUCLEOTIDE SEQUENCE [LARGE SCALE GENOMIC DNA]</scope>
    <source>
        <strain evidence="6">LMG 25793 / CGMCC 1.9160 / SL003B-26A1</strain>
    </source>
</reference>
<dbReference type="InterPro" id="IPR018060">
    <property type="entry name" value="HTH_AraC"/>
</dbReference>
<dbReference type="SMART" id="SM00342">
    <property type="entry name" value="HTH_ARAC"/>
    <property type="match status" value="1"/>
</dbReference>
<dbReference type="HOGENOM" id="CLU_047522_0_0_5"/>
<dbReference type="GO" id="GO:0000976">
    <property type="term" value="F:transcription cis-regulatory region binding"/>
    <property type="evidence" value="ECO:0007669"/>
    <property type="project" value="TreeGrafter"/>
</dbReference>
<proteinExistence type="predicted"/>